<evidence type="ECO:0000313" key="1">
    <source>
        <dbReference type="EMBL" id="CAB0008215.1"/>
    </source>
</evidence>
<gene>
    <name evidence="1" type="ORF">NTEN_LOCUS13461</name>
</gene>
<reference evidence="1 2" key="1">
    <citation type="submission" date="2020-02" db="EMBL/GenBank/DDBJ databases">
        <authorList>
            <person name="Ferguson B K."/>
        </authorList>
    </citation>
    <scope>NUCLEOTIDE SEQUENCE [LARGE SCALE GENOMIC DNA]</scope>
</reference>
<name>A0A6H5GUS0_9HEMI</name>
<feature type="non-terminal residue" evidence="1">
    <location>
        <position position="216"/>
    </location>
</feature>
<keyword evidence="2" id="KW-1185">Reference proteome</keyword>
<dbReference type="AlphaFoldDB" id="A0A6H5GUS0"/>
<protein>
    <submittedName>
        <fullName evidence="1">Uncharacterized protein</fullName>
    </submittedName>
</protein>
<evidence type="ECO:0000313" key="2">
    <source>
        <dbReference type="Proteomes" id="UP000479000"/>
    </source>
</evidence>
<proteinExistence type="predicted"/>
<dbReference type="EMBL" id="CADCXU010020267">
    <property type="protein sequence ID" value="CAB0008215.1"/>
    <property type="molecule type" value="Genomic_DNA"/>
</dbReference>
<sequence>MGPRSASYLKPSDKIYDQVYFNLPLHKSSLQRLRSLPPYPVQSYQIHNLFPSRVPTTNSCIQDRKRDGGYAPKEKLLGLINRALGDLPNLPPSDWRGSLSVVFPSATKLVVYFSTALQLQTSTDRKRKYSSFVFPIASHRIHLEQLQIPAPQFRRNNRAFERIKMIERSDESFVQVEKFGKEFSPWWYMILLLWRLSYADRRFNSMKFDAGFTIPA</sequence>
<organism evidence="1 2">
    <name type="scientific">Nesidiocoris tenuis</name>
    <dbReference type="NCBI Taxonomy" id="355587"/>
    <lineage>
        <taxon>Eukaryota</taxon>
        <taxon>Metazoa</taxon>
        <taxon>Ecdysozoa</taxon>
        <taxon>Arthropoda</taxon>
        <taxon>Hexapoda</taxon>
        <taxon>Insecta</taxon>
        <taxon>Pterygota</taxon>
        <taxon>Neoptera</taxon>
        <taxon>Paraneoptera</taxon>
        <taxon>Hemiptera</taxon>
        <taxon>Heteroptera</taxon>
        <taxon>Panheteroptera</taxon>
        <taxon>Cimicomorpha</taxon>
        <taxon>Miridae</taxon>
        <taxon>Dicyphina</taxon>
        <taxon>Nesidiocoris</taxon>
    </lineage>
</organism>
<dbReference type="Proteomes" id="UP000479000">
    <property type="component" value="Unassembled WGS sequence"/>
</dbReference>
<accession>A0A6H5GUS0</accession>